<feature type="non-terminal residue" evidence="2">
    <location>
        <position position="73"/>
    </location>
</feature>
<dbReference type="CDD" id="cd00096">
    <property type="entry name" value="Ig"/>
    <property type="match status" value="1"/>
</dbReference>
<feature type="domain" description="Ig-like" evidence="1">
    <location>
        <begin position="1"/>
        <end position="70"/>
    </location>
</feature>
<name>A0A8J7NXI4_ATRSP</name>
<sequence>MAIGIPKAEVMWEMPDKTRLTATAQARLFGNKYLHPQGSLIIQNPSTRDTGFYKCTAKNVIGTDSKATFVHVF</sequence>
<gene>
    <name evidence="2" type="primary">Mxra5_1</name>
    <name evidence="2" type="ORF">GTO95_0012247</name>
</gene>
<accession>A0A8J7NXI4</accession>
<keyword evidence="3" id="KW-1185">Reference proteome</keyword>
<dbReference type="Proteomes" id="UP000736164">
    <property type="component" value="Unassembled WGS sequence"/>
</dbReference>
<dbReference type="InterPro" id="IPR013098">
    <property type="entry name" value="Ig_I-set"/>
</dbReference>
<feature type="non-terminal residue" evidence="2">
    <location>
        <position position="1"/>
    </location>
</feature>
<evidence type="ECO:0000313" key="3">
    <source>
        <dbReference type="Proteomes" id="UP000736164"/>
    </source>
</evidence>
<dbReference type="EMBL" id="JAAWVO010051791">
    <property type="protein sequence ID" value="MBN3320541.1"/>
    <property type="molecule type" value="Genomic_DNA"/>
</dbReference>
<dbReference type="Gene3D" id="2.60.40.10">
    <property type="entry name" value="Immunoglobulins"/>
    <property type="match status" value="1"/>
</dbReference>
<reference evidence="2" key="1">
    <citation type="journal article" date="2021" name="Cell">
        <title>Tracing the genetic footprints of vertebrate landing in non-teleost ray-finned fishes.</title>
        <authorList>
            <person name="Bi X."/>
            <person name="Wang K."/>
            <person name="Yang L."/>
            <person name="Pan H."/>
            <person name="Jiang H."/>
            <person name="Wei Q."/>
            <person name="Fang M."/>
            <person name="Yu H."/>
            <person name="Zhu C."/>
            <person name="Cai Y."/>
            <person name="He Y."/>
            <person name="Gan X."/>
            <person name="Zeng H."/>
            <person name="Yu D."/>
            <person name="Zhu Y."/>
            <person name="Jiang H."/>
            <person name="Qiu Q."/>
            <person name="Yang H."/>
            <person name="Zhang Y.E."/>
            <person name="Wang W."/>
            <person name="Zhu M."/>
            <person name="He S."/>
            <person name="Zhang G."/>
        </authorList>
    </citation>
    <scope>NUCLEOTIDE SEQUENCE</scope>
    <source>
        <strain evidence="2">Allg_001</strain>
    </source>
</reference>
<dbReference type="InterPro" id="IPR013783">
    <property type="entry name" value="Ig-like_fold"/>
</dbReference>
<dbReference type="InterPro" id="IPR036179">
    <property type="entry name" value="Ig-like_dom_sf"/>
</dbReference>
<dbReference type="AlphaFoldDB" id="A0A8J7NXI4"/>
<dbReference type="SUPFAM" id="SSF48726">
    <property type="entry name" value="Immunoglobulin"/>
    <property type="match status" value="1"/>
</dbReference>
<dbReference type="InterPro" id="IPR007110">
    <property type="entry name" value="Ig-like_dom"/>
</dbReference>
<evidence type="ECO:0000259" key="1">
    <source>
        <dbReference type="PROSITE" id="PS50835"/>
    </source>
</evidence>
<evidence type="ECO:0000313" key="2">
    <source>
        <dbReference type="EMBL" id="MBN3320541.1"/>
    </source>
</evidence>
<dbReference type="PROSITE" id="PS50835">
    <property type="entry name" value="IG_LIKE"/>
    <property type="match status" value="1"/>
</dbReference>
<comment type="caution">
    <text evidence="2">The sequence shown here is derived from an EMBL/GenBank/DDBJ whole genome shotgun (WGS) entry which is preliminary data.</text>
</comment>
<protein>
    <submittedName>
        <fullName evidence="2">MXRA5 protein</fullName>
    </submittedName>
</protein>
<dbReference type="Pfam" id="PF07679">
    <property type="entry name" value="I-set"/>
    <property type="match status" value="1"/>
</dbReference>
<proteinExistence type="predicted"/>
<organism evidence="2 3">
    <name type="scientific">Atractosteus spatula</name>
    <name type="common">Alligator gar</name>
    <name type="synonym">Lepisosteus spatula</name>
    <dbReference type="NCBI Taxonomy" id="7917"/>
    <lineage>
        <taxon>Eukaryota</taxon>
        <taxon>Metazoa</taxon>
        <taxon>Chordata</taxon>
        <taxon>Craniata</taxon>
        <taxon>Vertebrata</taxon>
        <taxon>Euteleostomi</taxon>
        <taxon>Actinopterygii</taxon>
        <taxon>Neopterygii</taxon>
        <taxon>Holostei</taxon>
        <taxon>Semionotiformes</taxon>
        <taxon>Lepisosteidae</taxon>
        <taxon>Atractosteus</taxon>
    </lineage>
</organism>
<dbReference type="FunFam" id="2.60.40.10:FF:001377">
    <property type="entry name" value="Matrix remodeling associated 5"/>
    <property type="match status" value="1"/>
</dbReference>